<sequence>MGLILSCFSAALGQVGDPRFRRVLLAGVALTLALLVALYAAGVGVIQWLVPDTTDLPLLGPVGGIDTALSVGSVVLMLFASVFLMVPVASAFTGLFLEQVADAVEDRHYPALPAPRPLGLAEGIAGALRFFGLVLGANLVALLLWPFAGPFVPLLFWSVNGYLLGREYFTLVAQRRMDRPAAAALWRANRARIWGAGVLMAAPLSLPLVNLVIPVLGVATFTHLVHRLPQRAPT</sequence>
<keyword evidence="4 5" id="KW-0472">Membrane</keyword>
<feature type="transmembrane region" description="Helical" evidence="5">
    <location>
        <begin position="154"/>
        <end position="173"/>
    </location>
</feature>
<comment type="subcellular location">
    <subcellularLocation>
        <location evidence="1">Membrane</location>
        <topology evidence="1">Multi-pass membrane protein</topology>
    </subcellularLocation>
</comment>
<name>A0ABS6J142_9RHOB</name>
<feature type="transmembrane region" description="Helical" evidence="5">
    <location>
        <begin position="193"/>
        <end position="219"/>
    </location>
</feature>
<evidence type="ECO:0000313" key="7">
    <source>
        <dbReference type="Proteomes" id="UP000731907"/>
    </source>
</evidence>
<proteinExistence type="predicted"/>
<dbReference type="InterPro" id="IPR059112">
    <property type="entry name" value="CysZ/EI24"/>
</dbReference>
<keyword evidence="2 5" id="KW-0812">Transmembrane</keyword>
<feature type="transmembrane region" description="Helical" evidence="5">
    <location>
        <begin position="23"/>
        <end position="50"/>
    </location>
</feature>
<keyword evidence="7" id="KW-1185">Reference proteome</keyword>
<evidence type="ECO:0000256" key="3">
    <source>
        <dbReference type="ARBA" id="ARBA00022989"/>
    </source>
</evidence>
<feature type="transmembrane region" description="Helical" evidence="5">
    <location>
        <begin position="126"/>
        <end position="148"/>
    </location>
</feature>
<reference evidence="6 7" key="1">
    <citation type="submission" date="2021-06" db="EMBL/GenBank/DDBJ databases">
        <title>Rhodobacteraceae bacterium strain HSP-20.</title>
        <authorList>
            <person name="Chen W.-M."/>
        </authorList>
    </citation>
    <scope>NUCLEOTIDE SEQUENCE [LARGE SCALE GENOMIC DNA]</scope>
    <source>
        <strain evidence="6 7">HSP-20</strain>
    </source>
</reference>
<evidence type="ECO:0000256" key="2">
    <source>
        <dbReference type="ARBA" id="ARBA00022692"/>
    </source>
</evidence>
<evidence type="ECO:0000313" key="6">
    <source>
        <dbReference type="EMBL" id="MBU9697478.1"/>
    </source>
</evidence>
<gene>
    <name evidence="6" type="ORF">GU927_006415</name>
</gene>
<dbReference type="Proteomes" id="UP000731907">
    <property type="component" value="Unassembled WGS sequence"/>
</dbReference>
<evidence type="ECO:0000256" key="1">
    <source>
        <dbReference type="ARBA" id="ARBA00004141"/>
    </source>
</evidence>
<accession>A0ABS6J142</accession>
<dbReference type="EMBL" id="JAAATX020000004">
    <property type="protein sequence ID" value="MBU9697478.1"/>
    <property type="molecule type" value="Genomic_DNA"/>
</dbReference>
<feature type="transmembrane region" description="Helical" evidence="5">
    <location>
        <begin position="70"/>
        <end position="97"/>
    </location>
</feature>
<evidence type="ECO:0000256" key="4">
    <source>
        <dbReference type="ARBA" id="ARBA00023136"/>
    </source>
</evidence>
<comment type="caution">
    <text evidence="6">The sequence shown here is derived from an EMBL/GenBank/DDBJ whole genome shotgun (WGS) entry which is preliminary data.</text>
</comment>
<organism evidence="6 7">
    <name type="scientific">Paragemmobacter amnigenus</name>
    <dbReference type="NCBI Taxonomy" id="2852097"/>
    <lineage>
        <taxon>Bacteria</taxon>
        <taxon>Pseudomonadati</taxon>
        <taxon>Pseudomonadota</taxon>
        <taxon>Alphaproteobacteria</taxon>
        <taxon>Rhodobacterales</taxon>
        <taxon>Paracoccaceae</taxon>
        <taxon>Paragemmobacter</taxon>
    </lineage>
</organism>
<dbReference type="Pfam" id="PF07264">
    <property type="entry name" value="EI24"/>
    <property type="match status" value="1"/>
</dbReference>
<protein>
    <submittedName>
        <fullName evidence="6">EI24 domain-containing protein</fullName>
    </submittedName>
</protein>
<evidence type="ECO:0000256" key="5">
    <source>
        <dbReference type="SAM" id="Phobius"/>
    </source>
</evidence>
<keyword evidence="3 5" id="KW-1133">Transmembrane helix</keyword>